<evidence type="ECO:0000313" key="1">
    <source>
        <dbReference type="EMBL" id="KAH0623434.1"/>
    </source>
</evidence>
<organism evidence="1 2">
    <name type="scientific">Phrynosoma platyrhinos</name>
    <name type="common">Desert horned lizard</name>
    <dbReference type="NCBI Taxonomy" id="52577"/>
    <lineage>
        <taxon>Eukaryota</taxon>
        <taxon>Metazoa</taxon>
        <taxon>Chordata</taxon>
        <taxon>Craniata</taxon>
        <taxon>Vertebrata</taxon>
        <taxon>Euteleostomi</taxon>
        <taxon>Lepidosauria</taxon>
        <taxon>Squamata</taxon>
        <taxon>Bifurcata</taxon>
        <taxon>Unidentata</taxon>
        <taxon>Episquamata</taxon>
        <taxon>Toxicofera</taxon>
        <taxon>Iguania</taxon>
        <taxon>Phrynosomatidae</taxon>
        <taxon>Phrynosomatinae</taxon>
        <taxon>Phrynosoma</taxon>
    </lineage>
</organism>
<sequence>MDHQVPLRLMDYLEKMEYQILKMISENQRRTVPSPVQPCRENIGGGLGHTAVAPSWEELSISPPAHTQQWRCFGGHGGGLCPALSSPAGRTSEAALDLPQLRQAGRSFPSVPQHTHGGGSVLGATEEDCAQPCPTLPGKHWRRPWTCHSCAKPGGTFHLSPGTHVLGAAVFWEPQRRTMPRPVECCWESIRGGLEPAATVPSQEELSISPPAHTWRQRYFGGRGGELCPTLSSPARRTSEAALDLPQLRQARRSFPSLPRHTRSSGGVLGAVKEDCAQPCPALPGEHQRWPWSFPSLPWHTHGGSGVLGAAED</sequence>
<evidence type="ECO:0000313" key="2">
    <source>
        <dbReference type="Proteomes" id="UP000826234"/>
    </source>
</evidence>
<accession>A0ABQ7T1R0</accession>
<reference evidence="1 2" key="1">
    <citation type="journal article" date="2022" name="Gigascience">
        <title>A chromosome-level genome assembly and annotation of the desert horned lizard, Phrynosoma platyrhinos, provides insight into chromosomal rearrangements among reptiles.</title>
        <authorList>
            <person name="Koochekian N."/>
            <person name="Ascanio A."/>
            <person name="Farleigh K."/>
            <person name="Card D.C."/>
            <person name="Schield D.R."/>
            <person name="Castoe T.A."/>
            <person name="Jezkova T."/>
        </authorList>
    </citation>
    <scope>NUCLEOTIDE SEQUENCE [LARGE SCALE GENOMIC DNA]</scope>
    <source>
        <strain evidence="1">NK-2021</strain>
    </source>
</reference>
<dbReference type="EMBL" id="JAIPUX010001880">
    <property type="protein sequence ID" value="KAH0623434.1"/>
    <property type="molecule type" value="Genomic_DNA"/>
</dbReference>
<proteinExistence type="predicted"/>
<gene>
    <name evidence="1" type="ORF">JD844_006182</name>
</gene>
<comment type="caution">
    <text evidence="1">The sequence shown here is derived from an EMBL/GenBank/DDBJ whole genome shotgun (WGS) entry which is preliminary data.</text>
</comment>
<name>A0ABQ7T1R0_PHRPL</name>
<keyword evidence="2" id="KW-1185">Reference proteome</keyword>
<dbReference type="Proteomes" id="UP000826234">
    <property type="component" value="Unassembled WGS sequence"/>
</dbReference>
<protein>
    <submittedName>
        <fullName evidence="1">Uncharacterized protein</fullName>
    </submittedName>
</protein>